<dbReference type="Gene3D" id="3.40.50.11350">
    <property type="match status" value="1"/>
</dbReference>
<accession>A0A6C0LJQ2</accession>
<name>A0A6C0LJQ2_9ZZZZ</name>
<sequence>MNNVKITLHNGLGDKSLDLIGFSVICKYLNYNPHAIFYNCEWGTYDMRLFNFNEITILKNDDNNDECQFYINSPNPSSSLCPYKIYEFIKGFFPEISFEEISNDFINQARKIIKPSDIILSKIPENIENAYGIHLRKSDKVYNTCDIRHENTVSEFEIIINHLLNDVRNIIITEENPTFLIVSEDNTWKHQIKQIIIDISNKNNKTIKILDIDYGNYNNEYNNFNSVLDLFCLSKCKEILQGVKYSNFSILASILGNKNLRNYAKYTNSYNICLIHLWSSLIEINNNRNYDINLQQKISMGVANIQTNINKKMIS</sequence>
<protein>
    <submittedName>
        <fullName evidence="1">Uncharacterized protein</fullName>
    </submittedName>
</protein>
<reference evidence="1" key="1">
    <citation type="journal article" date="2020" name="Nature">
        <title>Giant virus diversity and host interactions through global metagenomics.</title>
        <authorList>
            <person name="Schulz F."/>
            <person name="Roux S."/>
            <person name="Paez-Espino D."/>
            <person name="Jungbluth S."/>
            <person name="Walsh D.A."/>
            <person name="Denef V.J."/>
            <person name="McMahon K.D."/>
            <person name="Konstantinidis K.T."/>
            <person name="Eloe-Fadrosh E.A."/>
            <person name="Kyrpides N.C."/>
            <person name="Woyke T."/>
        </authorList>
    </citation>
    <scope>NUCLEOTIDE SEQUENCE</scope>
    <source>
        <strain evidence="1">GVMAG-M-3300027804-48</strain>
    </source>
</reference>
<evidence type="ECO:0000313" key="1">
    <source>
        <dbReference type="EMBL" id="QHU29412.1"/>
    </source>
</evidence>
<proteinExistence type="predicted"/>
<dbReference type="AlphaFoldDB" id="A0A6C0LJQ2"/>
<dbReference type="EMBL" id="MN740489">
    <property type="protein sequence ID" value="QHU29412.1"/>
    <property type="molecule type" value="Genomic_DNA"/>
</dbReference>
<organism evidence="1">
    <name type="scientific">viral metagenome</name>
    <dbReference type="NCBI Taxonomy" id="1070528"/>
    <lineage>
        <taxon>unclassified sequences</taxon>
        <taxon>metagenomes</taxon>
        <taxon>organismal metagenomes</taxon>
    </lineage>
</organism>